<proteinExistence type="predicted"/>
<evidence type="ECO:0000313" key="2">
    <source>
        <dbReference type="Proteomes" id="UP000726136"/>
    </source>
</evidence>
<keyword evidence="2" id="KW-1185">Reference proteome</keyword>
<reference evidence="1 2" key="1">
    <citation type="journal article" date="2021" name="PeerJ">
        <title>Analysis of 44 Vibrio anguillarum genomes reveals high genetic diversity.</title>
        <authorList>
            <person name="Hansen M.J."/>
            <person name="Dalsgaard I."/>
        </authorList>
    </citation>
    <scope>NUCLEOTIDE SEQUENCE [LARGE SCALE GENOMIC DNA]</scope>
    <source>
        <strain evidence="1 2">040915-1/1B</strain>
    </source>
</reference>
<organism evidence="1 2">
    <name type="scientific">Vibrio anguillarum</name>
    <name type="common">Listonella anguillarum</name>
    <dbReference type="NCBI Taxonomy" id="55601"/>
    <lineage>
        <taxon>Bacteria</taxon>
        <taxon>Pseudomonadati</taxon>
        <taxon>Pseudomonadota</taxon>
        <taxon>Gammaproteobacteria</taxon>
        <taxon>Vibrionales</taxon>
        <taxon>Vibrionaceae</taxon>
        <taxon>Vibrio</taxon>
    </lineage>
</organism>
<dbReference type="Proteomes" id="UP000726136">
    <property type="component" value="Unassembled WGS sequence"/>
</dbReference>
<comment type="caution">
    <text evidence="1">The sequence shown here is derived from an EMBL/GenBank/DDBJ whole genome shotgun (WGS) entry which is preliminary data.</text>
</comment>
<dbReference type="EMBL" id="RDPI01001359">
    <property type="protein sequence ID" value="MBF4377055.1"/>
    <property type="molecule type" value="Genomic_DNA"/>
</dbReference>
<gene>
    <name evidence="1" type="ORF">EAY46_29205</name>
</gene>
<name>A0ABR9ZF20_VIBAN</name>
<sequence>MNQMIISIPEDNKREAFVFGLASGTAYESLNRESKGGWLNMDIINGKPVSQHTSSPLDTLSIQGKWFGADGMKSINTLREINRLKKPVMLTDTYGYNLGMWKFMQVSERQRRVIDDGTAMVVEFS</sequence>
<dbReference type="Pfam" id="PF06995">
    <property type="entry name" value="Phage_P2_GpU"/>
    <property type="match status" value="1"/>
</dbReference>
<accession>A0ABR9ZF20</accession>
<evidence type="ECO:0000313" key="1">
    <source>
        <dbReference type="EMBL" id="MBF4377055.1"/>
    </source>
</evidence>
<feature type="non-terminal residue" evidence="1">
    <location>
        <position position="125"/>
    </location>
</feature>
<protein>
    <submittedName>
        <fullName evidence="1">Phage tail protein</fullName>
    </submittedName>
</protein>
<dbReference type="RefSeq" id="WP_194579624.1">
    <property type="nucleotide sequence ID" value="NZ_RDOR01000210.1"/>
</dbReference>
<dbReference type="InterPro" id="IPR009734">
    <property type="entry name" value="Myoviridae_GpU"/>
</dbReference>